<dbReference type="AlphaFoldDB" id="A0A381X250"/>
<dbReference type="SMART" id="SM00934">
    <property type="entry name" value="OMPdecase"/>
    <property type="match status" value="1"/>
</dbReference>
<evidence type="ECO:0000256" key="8">
    <source>
        <dbReference type="ARBA" id="ARBA00033428"/>
    </source>
</evidence>
<gene>
    <name evidence="11" type="ORF">METZ01_LOCUS111147</name>
</gene>
<dbReference type="InterPro" id="IPR013785">
    <property type="entry name" value="Aldolase_TIM"/>
</dbReference>
<keyword evidence="5" id="KW-0210">Decarboxylase</keyword>
<evidence type="ECO:0000256" key="4">
    <source>
        <dbReference type="ARBA" id="ARBA00021923"/>
    </source>
</evidence>
<dbReference type="PROSITE" id="PS00156">
    <property type="entry name" value="OMPDECASE"/>
    <property type="match status" value="1"/>
</dbReference>
<dbReference type="GO" id="GO:0006207">
    <property type="term" value="P:'de novo' pyrimidine nucleobase biosynthetic process"/>
    <property type="evidence" value="ECO:0007669"/>
    <property type="project" value="InterPro"/>
</dbReference>
<evidence type="ECO:0000256" key="2">
    <source>
        <dbReference type="ARBA" id="ARBA00008847"/>
    </source>
</evidence>
<dbReference type="SUPFAM" id="SSF51366">
    <property type="entry name" value="Ribulose-phoshate binding barrel"/>
    <property type="match status" value="1"/>
</dbReference>
<evidence type="ECO:0000313" key="11">
    <source>
        <dbReference type="EMBL" id="SVA58293.1"/>
    </source>
</evidence>
<comment type="pathway">
    <text evidence="1">Pyrimidine metabolism; UMP biosynthesis via de novo pathway; UMP from orotate: step 2/2.</text>
</comment>
<feature type="domain" description="Orotidine 5'-phosphate decarboxylase" evidence="10">
    <location>
        <begin position="18"/>
        <end position="251"/>
    </location>
</feature>
<evidence type="ECO:0000256" key="9">
    <source>
        <dbReference type="ARBA" id="ARBA00049157"/>
    </source>
</evidence>
<protein>
    <recommendedName>
        <fullName evidence="4">Orotidine 5'-phosphate decarboxylase</fullName>
        <ecNumber evidence="3">4.1.1.23</ecNumber>
    </recommendedName>
    <alternativeName>
        <fullName evidence="8">OMP decarboxylase</fullName>
    </alternativeName>
</protein>
<evidence type="ECO:0000259" key="10">
    <source>
        <dbReference type="SMART" id="SM00934"/>
    </source>
</evidence>
<evidence type="ECO:0000256" key="3">
    <source>
        <dbReference type="ARBA" id="ARBA00012321"/>
    </source>
</evidence>
<accession>A0A381X250</accession>
<dbReference type="PANTHER" id="PTHR43375:SF1">
    <property type="entry name" value="OROTIDINE 5'-PHOSPHATE DECARBOXYLASE"/>
    <property type="match status" value="1"/>
</dbReference>
<evidence type="ECO:0000256" key="7">
    <source>
        <dbReference type="ARBA" id="ARBA00023239"/>
    </source>
</evidence>
<keyword evidence="6" id="KW-0665">Pyrimidine biosynthesis</keyword>
<evidence type="ECO:0000256" key="6">
    <source>
        <dbReference type="ARBA" id="ARBA00022975"/>
    </source>
</evidence>
<dbReference type="EMBL" id="UINC01013502">
    <property type="protein sequence ID" value="SVA58293.1"/>
    <property type="molecule type" value="Genomic_DNA"/>
</dbReference>
<dbReference type="CDD" id="cd04725">
    <property type="entry name" value="OMP_decarboxylase_like"/>
    <property type="match status" value="1"/>
</dbReference>
<dbReference type="InterPro" id="IPR011995">
    <property type="entry name" value="OMPdecase_type-2"/>
</dbReference>
<proteinExistence type="inferred from homology"/>
<comment type="similarity">
    <text evidence="2">Belongs to the OMP decarboxylase family. Type 2 subfamily.</text>
</comment>
<reference evidence="11" key="1">
    <citation type="submission" date="2018-05" db="EMBL/GenBank/DDBJ databases">
        <authorList>
            <person name="Lanie J.A."/>
            <person name="Ng W.-L."/>
            <person name="Kazmierczak K.M."/>
            <person name="Andrzejewski T.M."/>
            <person name="Davidsen T.M."/>
            <person name="Wayne K.J."/>
            <person name="Tettelin H."/>
            <person name="Glass J.I."/>
            <person name="Rusch D."/>
            <person name="Podicherti R."/>
            <person name="Tsui H.-C.T."/>
            <person name="Winkler M.E."/>
        </authorList>
    </citation>
    <scope>NUCLEOTIDE SEQUENCE</scope>
</reference>
<dbReference type="InterPro" id="IPR018089">
    <property type="entry name" value="OMPdecase_AS"/>
</dbReference>
<dbReference type="PANTHER" id="PTHR43375">
    <property type="entry name" value="OROTIDINE 5'-PHOSPHATE DECARBOXYLASE"/>
    <property type="match status" value="1"/>
</dbReference>
<dbReference type="GO" id="GO:0004590">
    <property type="term" value="F:orotidine-5'-phosphate decarboxylase activity"/>
    <property type="evidence" value="ECO:0007669"/>
    <property type="project" value="UniProtKB-EC"/>
</dbReference>
<dbReference type="Pfam" id="PF00215">
    <property type="entry name" value="OMPdecase"/>
    <property type="match status" value="1"/>
</dbReference>
<evidence type="ECO:0000256" key="1">
    <source>
        <dbReference type="ARBA" id="ARBA00004861"/>
    </source>
</evidence>
<dbReference type="InterPro" id="IPR011060">
    <property type="entry name" value="RibuloseP-bd_barrel"/>
</dbReference>
<dbReference type="InterPro" id="IPR001754">
    <property type="entry name" value="OMPdeCOase_dom"/>
</dbReference>
<dbReference type="UniPathway" id="UPA00070">
    <property type="reaction ID" value="UER00120"/>
</dbReference>
<organism evidence="11">
    <name type="scientific">marine metagenome</name>
    <dbReference type="NCBI Taxonomy" id="408172"/>
    <lineage>
        <taxon>unclassified sequences</taxon>
        <taxon>metagenomes</taxon>
        <taxon>ecological metagenomes</taxon>
    </lineage>
</organism>
<dbReference type="GO" id="GO:0044205">
    <property type="term" value="P:'de novo' UMP biosynthetic process"/>
    <property type="evidence" value="ECO:0007669"/>
    <property type="project" value="UniProtKB-UniPathway"/>
</dbReference>
<dbReference type="NCBIfam" id="TIGR02127">
    <property type="entry name" value="pyrF_sub2"/>
    <property type="match status" value="1"/>
</dbReference>
<keyword evidence="7" id="KW-0456">Lyase</keyword>
<sequence>MKSFNSHLEERILEKNSHLCVGLDIAVESFPGADPDLDFLKAHAKKVIDATRELAVAYKPNFGFFERWGNKGFEWLEETLDYIGNEHILVADAKRGDIGNTAKQYAKSVFDYFGFDAVTVNPYMGSDAIHPFISRPEKGAFILCRTSNPSAGELQDQETLSGLLYENVAQCAVQLNENDNVGLVVGATVPQEIQHIRELAPDLPFLLPGIGAQGGNLEKSMRYGNSNGMALINISRGICFAGDLSENAIRKATKKYVTQMRGIGNDN</sequence>
<name>A0A381X250_9ZZZZ</name>
<comment type="catalytic activity">
    <reaction evidence="9">
        <text>orotidine 5'-phosphate + H(+) = UMP + CO2</text>
        <dbReference type="Rhea" id="RHEA:11596"/>
        <dbReference type="ChEBI" id="CHEBI:15378"/>
        <dbReference type="ChEBI" id="CHEBI:16526"/>
        <dbReference type="ChEBI" id="CHEBI:57538"/>
        <dbReference type="ChEBI" id="CHEBI:57865"/>
        <dbReference type="EC" id="4.1.1.23"/>
    </reaction>
</comment>
<dbReference type="EC" id="4.1.1.23" evidence="3"/>
<dbReference type="Gene3D" id="3.20.20.70">
    <property type="entry name" value="Aldolase class I"/>
    <property type="match status" value="1"/>
</dbReference>
<evidence type="ECO:0000256" key="5">
    <source>
        <dbReference type="ARBA" id="ARBA00022793"/>
    </source>
</evidence>